<accession>A0A285PWP6</accession>
<protein>
    <submittedName>
        <fullName evidence="2">ABC transporter, substrate-binding protein</fullName>
    </submittedName>
</protein>
<dbReference type="KEGG" id="ehl:EHLA_3074"/>
<keyword evidence="1" id="KW-0732">Signal</keyword>
<organism evidence="2 3">
    <name type="scientific">Anaerobutyricum hallii</name>
    <dbReference type="NCBI Taxonomy" id="39488"/>
    <lineage>
        <taxon>Bacteria</taxon>
        <taxon>Bacillati</taxon>
        <taxon>Bacillota</taxon>
        <taxon>Clostridia</taxon>
        <taxon>Lachnospirales</taxon>
        <taxon>Lachnospiraceae</taxon>
        <taxon>Anaerobutyricum</taxon>
    </lineage>
</organism>
<dbReference type="EMBL" id="LT907978">
    <property type="protein sequence ID" value="SOB73622.1"/>
    <property type="molecule type" value="Genomic_DNA"/>
</dbReference>
<evidence type="ECO:0000313" key="2">
    <source>
        <dbReference type="EMBL" id="SOB73622.1"/>
    </source>
</evidence>
<dbReference type="InterPro" id="IPR028082">
    <property type="entry name" value="Peripla_BP_I"/>
</dbReference>
<dbReference type="InterPro" id="IPR007487">
    <property type="entry name" value="ABC_transpt-TYRBP-like"/>
</dbReference>
<feature type="signal peptide" evidence="1">
    <location>
        <begin position="1"/>
        <end position="23"/>
    </location>
</feature>
<dbReference type="RefSeq" id="WP_096241324.1">
    <property type="nucleotide sequence ID" value="NZ_LT907978.1"/>
</dbReference>
<evidence type="ECO:0000256" key="1">
    <source>
        <dbReference type="SAM" id="SignalP"/>
    </source>
</evidence>
<feature type="chain" id="PRO_5039662134" evidence="1">
    <location>
        <begin position="24"/>
        <end position="341"/>
    </location>
</feature>
<dbReference type="AlphaFoldDB" id="A0A285PWP6"/>
<reference evidence="3" key="1">
    <citation type="submission" date="2017-09" db="EMBL/GenBank/DDBJ databases">
        <authorList>
            <person name="Shetty A S."/>
        </authorList>
    </citation>
    <scope>NUCLEOTIDE SEQUENCE [LARGE SCALE GENOMIC DNA]</scope>
</reference>
<dbReference type="PANTHER" id="PTHR35271">
    <property type="entry name" value="ABC TRANSPORTER, SUBSTRATE-BINDING LIPOPROTEIN-RELATED"/>
    <property type="match status" value="1"/>
</dbReference>
<proteinExistence type="predicted"/>
<keyword evidence="3" id="KW-1185">Reference proteome</keyword>
<dbReference type="Pfam" id="PF04392">
    <property type="entry name" value="ABC_sub_bind"/>
    <property type="match status" value="1"/>
</dbReference>
<dbReference type="PANTHER" id="PTHR35271:SF1">
    <property type="entry name" value="ABC TRANSPORTER, SUBSTRATE-BINDING LIPOPROTEIN"/>
    <property type="match status" value="1"/>
</dbReference>
<dbReference type="CDD" id="cd06325">
    <property type="entry name" value="PBP1_ABC_unchar_transporter"/>
    <property type="match status" value="1"/>
</dbReference>
<dbReference type="SUPFAM" id="SSF53822">
    <property type="entry name" value="Periplasmic binding protein-like I"/>
    <property type="match status" value="1"/>
</dbReference>
<dbReference type="Gene3D" id="3.40.50.2300">
    <property type="match status" value="2"/>
</dbReference>
<evidence type="ECO:0000313" key="3">
    <source>
        <dbReference type="Proteomes" id="UP000217549"/>
    </source>
</evidence>
<dbReference type="Proteomes" id="UP000217549">
    <property type="component" value="Chromosome I"/>
</dbReference>
<gene>
    <name evidence="2" type="ORF">EHLA_3074</name>
</gene>
<sequence length="341" mass="36220">MRKMKRFVSAVIMAAMVGTLCLTGCGSDKSAEGSTGNKSGKQVTVAVVQPMSHTSLDQIRDTITSELGKDENIKVVTDNANGDTTALSSIIENYKSDGVDIVVPIATSTAQTAKSVYDGEDTPIVFAAVSDPEAAGLTGEDCANITGVSNNIPADEIVKLIANFQPDYKKIGFLYTSSETNSVSTITAAKKYCDDNKIAYEESSIANVSELQTAVESLISKGVDALYTGNDNTIASAMATYTDAAYAKKIPIYCGADSMVADGGFATVGVNYVQLGKQVADMVEKIANGEKPFDIPYETISDYAKYVNMQAVKQFGGNFDKKAFEGFDVLVEEDGTSHFNK</sequence>
<dbReference type="STRING" id="39488.ERS852450_02680"/>
<name>A0A285PWP6_9FIRM</name>